<dbReference type="PANTHER" id="PTHR42878">
    <property type="entry name" value="TWO-COMPONENT HISTIDINE KINASE"/>
    <property type="match status" value="1"/>
</dbReference>
<evidence type="ECO:0000256" key="10">
    <source>
        <dbReference type="ARBA" id="ARBA00022777"/>
    </source>
</evidence>
<evidence type="ECO:0000256" key="3">
    <source>
        <dbReference type="ARBA" id="ARBA00004236"/>
    </source>
</evidence>
<protein>
    <recommendedName>
        <fullName evidence="16">Circadian input-output histidine kinase CikA</fullName>
        <ecNumber evidence="5">2.7.13.3</ecNumber>
    </recommendedName>
    <alternativeName>
        <fullName evidence="15">Sensor-like histidine kinase SenX3</fullName>
    </alternativeName>
</protein>
<evidence type="ECO:0000256" key="9">
    <source>
        <dbReference type="ARBA" id="ARBA00022741"/>
    </source>
</evidence>
<evidence type="ECO:0000313" key="20">
    <source>
        <dbReference type="Proteomes" id="UP000677082"/>
    </source>
</evidence>
<dbReference type="InterPro" id="IPR005467">
    <property type="entry name" value="His_kinase_dom"/>
</dbReference>
<dbReference type="EMBL" id="BOQN01000070">
    <property type="protein sequence ID" value="GIM93759.1"/>
    <property type="molecule type" value="Genomic_DNA"/>
</dbReference>
<dbReference type="InterPro" id="IPR004358">
    <property type="entry name" value="Sig_transdc_His_kin-like_C"/>
</dbReference>
<keyword evidence="7" id="KW-0808">Transferase</keyword>
<evidence type="ECO:0000259" key="18">
    <source>
        <dbReference type="PROSITE" id="PS50112"/>
    </source>
</evidence>
<keyword evidence="8" id="KW-0812">Transmembrane</keyword>
<dbReference type="Pfam" id="PF08447">
    <property type="entry name" value="PAS_3"/>
    <property type="match status" value="1"/>
</dbReference>
<dbReference type="PANTHER" id="PTHR42878:SF7">
    <property type="entry name" value="SENSOR HISTIDINE KINASE GLRK"/>
    <property type="match status" value="1"/>
</dbReference>
<keyword evidence="11" id="KW-0067">ATP-binding</keyword>
<dbReference type="Proteomes" id="UP000677082">
    <property type="component" value="Unassembled WGS sequence"/>
</dbReference>
<dbReference type="PROSITE" id="PS50109">
    <property type="entry name" value="HIS_KIN"/>
    <property type="match status" value="1"/>
</dbReference>
<reference evidence="19 20" key="1">
    <citation type="submission" date="2021-03" db="EMBL/GenBank/DDBJ databases">
        <title>Whole genome shotgun sequence of Actinoplanes toevensis NBRC 105298.</title>
        <authorList>
            <person name="Komaki H."/>
            <person name="Tamura T."/>
        </authorList>
    </citation>
    <scope>NUCLEOTIDE SEQUENCE [LARGE SCALE GENOMIC DNA]</scope>
    <source>
        <strain evidence="19 20">NBRC 105298</strain>
    </source>
</reference>
<comment type="catalytic activity">
    <reaction evidence="1">
        <text>ATP + protein L-histidine = ADP + protein N-phospho-L-histidine.</text>
        <dbReference type="EC" id="2.7.13.3"/>
    </reaction>
</comment>
<dbReference type="InterPro" id="IPR013656">
    <property type="entry name" value="PAS_4"/>
</dbReference>
<dbReference type="CDD" id="cd00130">
    <property type="entry name" value="PAS"/>
    <property type="match status" value="2"/>
</dbReference>
<evidence type="ECO:0000256" key="12">
    <source>
        <dbReference type="ARBA" id="ARBA00022989"/>
    </source>
</evidence>
<dbReference type="GO" id="GO:0006355">
    <property type="term" value="P:regulation of DNA-templated transcription"/>
    <property type="evidence" value="ECO:0007669"/>
    <property type="project" value="InterPro"/>
</dbReference>
<evidence type="ECO:0000256" key="13">
    <source>
        <dbReference type="ARBA" id="ARBA00023012"/>
    </source>
</evidence>
<comment type="subcellular location">
    <subcellularLocation>
        <location evidence="3">Cell membrane</location>
    </subcellularLocation>
    <subcellularLocation>
        <location evidence="2">Membrane</location>
        <topology evidence="2">Multi-pass membrane protein</topology>
    </subcellularLocation>
</comment>
<dbReference type="SUPFAM" id="SSF55781">
    <property type="entry name" value="GAF domain-like"/>
    <property type="match status" value="2"/>
</dbReference>
<dbReference type="SMART" id="SM00065">
    <property type="entry name" value="GAF"/>
    <property type="match status" value="2"/>
</dbReference>
<dbReference type="AlphaFoldDB" id="A0A919TD15"/>
<evidence type="ECO:0000256" key="14">
    <source>
        <dbReference type="ARBA" id="ARBA00023136"/>
    </source>
</evidence>
<dbReference type="InterPro" id="IPR013767">
    <property type="entry name" value="PAS_fold"/>
</dbReference>
<evidence type="ECO:0000256" key="8">
    <source>
        <dbReference type="ARBA" id="ARBA00022692"/>
    </source>
</evidence>
<dbReference type="Gene3D" id="3.30.565.10">
    <property type="entry name" value="Histidine kinase-like ATPase, C-terminal domain"/>
    <property type="match status" value="1"/>
</dbReference>
<evidence type="ECO:0000256" key="1">
    <source>
        <dbReference type="ARBA" id="ARBA00000085"/>
    </source>
</evidence>
<dbReference type="SMART" id="SM00091">
    <property type="entry name" value="PAS"/>
    <property type="match status" value="2"/>
</dbReference>
<evidence type="ECO:0000256" key="5">
    <source>
        <dbReference type="ARBA" id="ARBA00012438"/>
    </source>
</evidence>
<dbReference type="Pfam" id="PF13185">
    <property type="entry name" value="GAF_2"/>
    <property type="match status" value="1"/>
</dbReference>
<keyword evidence="13" id="KW-0902">Two-component regulatory system</keyword>
<dbReference type="GO" id="GO:0007234">
    <property type="term" value="P:osmosensory signaling via phosphorelay pathway"/>
    <property type="evidence" value="ECO:0007669"/>
    <property type="project" value="TreeGrafter"/>
</dbReference>
<dbReference type="InterPro" id="IPR001610">
    <property type="entry name" value="PAC"/>
</dbReference>
<dbReference type="PRINTS" id="PR00344">
    <property type="entry name" value="BCTRLSENSOR"/>
</dbReference>
<dbReference type="Gene3D" id="3.30.450.40">
    <property type="match status" value="2"/>
</dbReference>
<dbReference type="CDD" id="cd00075">
    <property type="entry name" value="HATPase"/>
    <property type="match status" value="1"/>
</dbReference>
<dbReference type="NCBIfam" id="TIGR00229">
    <property type="entry name" value="sensory_box"/>
    <property type="match status" value="2"/>
</dbReference>
<dbReference type="CDD" id="cd00082">
    <property type="entry name" value="HisKA"/>
    <property type="match status" value="1"/>
</dbReference>
<dbReference type="FunFam" id="1.10.287.130:FF:000001">
    <property type="entry name" value="Two-component sensor histidine kinase"/>
    <property type="match status" value="1"/>
</dbReference>
<dbReference type="SUPFAM" id="SSF47384">
    <property type="entry name" value="Homodimeric domain of signal transducing histidine kinase"/>
    <property type="match status" value="1"/>
</dbReference>
<evidence type="ECO:0000256" key="16">
    <source>
        <dbReference type="ARBA" id="ARBA00074306"/>
    </source>
</evidence>
<dbReference type="Pfam" id="PF01590">
    <property type="entry name" value="GAF"/>
    <property type="match status" value="1"/>
</dbReference>
<dbReference type="InterPro" id="IPR036097">
    <property type="entry name" value="HisK_dim/P_sf"/>
</dbReference>
<accession>A0A919TD15</accession>
<sequence>MGSTAGTTGADGRLSDAARLRRMRDSGLLEGASSASLDRLARAAAHQLRTTRAQVSLVTADRRVVVGSAGSPVAHTYCRMVVDTDAPLLVTDARADDRVAGHPAIGDGVVAYAGFPIRSLDGHPLGAFCVLHDEPRDWEPRDLLLVEDLAATAEAEIAMRAEARVHAAAARRLQGVLDACQDAYVSVDGAGNVLAWNAAAEKLFGYSAAEALGSQVAGLIIPARFRAAHSAGLARLHGGGRSRLAGHRIELSARNRAGDEFPIEMTLQVEEDSYHAFLHDISGRVADRRQLEHERTFLQALLDSLDVGVGACDSDGRLTLFNHAMREIHGADARPVSFGDWPEEYDLYGPDEVTPLEAGELPLIRAFNGEQVDRQHLVVAPRGGVPHHFHVNARPIETTDGRRLGAVVAMHDITDQRIAERSRDVRYAVARALADATSAEEAADRTVAAVTRALGWVYGEFWQADDDAGVINRVGQWTDPAYDLSAVTDGRPFGVRRGVGLAGHIWADEAELFSAEVADDPRLMSRAEQIRAAGLHSALGVPVRSGDRVLGVLLLFSVAVEEYDADVTDLLELIGAQLGRYLERRRTEDLALALAAARRDFDRVIEQVNDYVWTVEVRPDRTIGSVYASPDGSGVFGERLAVQSDMAAAMEGRIHPDDQAAYDLFVAEVRAGRPAENEVRMLGADGVTRWVWTRAMPRRENGRLLVDGISTNVTDRHVLAEQRERLLTDQRSQNEKLRRVDRLKDELVALVSHELRNPLGAIRSYTEALLDDPELTGDQRHLTEVIDRRSAHMQVLVDDLLDMARLEAGQLHLERKPLSATRLIRDVVQTLRPAAEAKGLTIEVTAPRELLVQADPVRLRQVLDNLVANAIKYTPAGGGVTVTARHQPPERAGTGDGDVVIEVSDTGIGIPADQYPHLFDRFFRASNAVQQGIKGTGLGLAITKAIVDAHGGTLTAQPAAGTGCTFTVSLPAL</sequence>
<dbReference type="GO" id="GO:0005524">
    <property type="term" value="F:ATP binding"/>
    <property type="evidence" value="ECO:0007669"/>
    <property type="project" value="UniProtKB-KW"/>
</dbReference>
<evidence type="ECO:0000256" key="15">
    <source>
        <dbReference type="ARBA" id="ARBA00039401"/>
    </source>
</evidence>
<evidence type="ECO:0000256" key="7">
    <source>
        <dbReference type="ARBA" id="ARBA00022679"/>
    </source>
</evidence>
<gene>
    <name evidence="19" type="ORF">Ato02nite_055520</name>
</gene>
<dbReference type="EC" id="2.7.13.3" evidence="5"/>
<evidence type="ECO:0000256" key="2">
    <source>
        <dbReference type="ARBA" id="ARBA00004141"/>
    </source>
</evidence>
<dbReference type="GO" id="GO:0030295">
    <property type="term" value="F:protein kinase activator activity"/>
    <property type="evidence" value="ECO:0007669"/>
    <property type="project" value="TreeGrafter"/>
</dbReference>
<dbReference type="SMART" id="SM00387">
    <property type="entry name" value="HATPase_c"/>
    <property type="match status" value="1"/>
</dbReference>
<dbReference type="FunFam" id="3.30.565.10:FF:000010">
    <property type="entry name" value="Sensor histidine kinase RcsC"/>
    <property type="match status" value="1"/>
</dbReference>
<dbReference type="GO" id="GO:0005886">
    <property type="term" value="C:plasma membrane"/>
    <property type="evidence" value="ECO:0007669"/>
    <property type="project" value="UniProtKB-SubCell"/>
</dbReference>
<dbReference type="GO" id="GO:0000155">
    <property type="term" value="F:phosphorelay sensor kinase activity"/>
    <property type="evidence" value="ECO:0007669"/>
    <property type="project" value="InterPro"/>
</dbReference>
<dbReference type="Pfam" id="PF08448">
    <property type="entry name" value="PAS_4"/>
    <property type="match status" value="1"/>
</dbReference>
<keyword evidence="10" id="KW-0418">Kinase</keyword>
<keyword evidence="6" id="KW-0597">Phosphoprotein</keyword>
<dbReference type="SMART" id="SM00388">
    <property type="entry name" value="HisKA"/>
    <property type="match status" value="1"/>
</dbReference>
<evidence type="ECO:0000256" key="4">
    <source>
        <dbReference type="ARBA" id="ARBA00006402"/>
    </source>
</evidence>
<name>A0A919TD15_9ACTN</name>
<keyword evidence="12" id="KW-1133">Transmembrane helix</keyword>
<dbReference type="PROSITE" id="PS50112">
    <property type="entry name" value="PAS"/>
    <property type="match status" value="1"/>
</dbReference>
<dbReference type="InterPro" id="IPR050351">
    <property type="entry name" value="BphY/WalK/GraS-like"/>
</dbReference>
<dbReference type="InterPro" id="IPR035965">
    <property type="entry name" value="PAS-like_dom_sf"/>
</dbReference>
<dbReference type="Pfam" id="PF02518">
    <property type="entry name" value="HATPase_c"/>
    <property type="match status" value="1"/>
</dbReference>
<dbReference type="GO" id="GO:0000156">
    <property type="term" value="F:phosphorelay response regulator activity"/>
    <property type="evidence" value="ECO:0007669"/>
    <property type="project" value="TreeGrafter"/>
</dbReference>
<dbReference type="SUPFAM" id="SSF55874">
    <property type="entry name" value="ATPase domain of HSP90 chaperone/DNA topoisomerase II/histidine kinase"/>
    <property type="match status" value="1"/>
</dbReference>
<proteinExistence type="inferred from homology"/>
<dbReference type="Gene3D" id="1.10.287.130">
    <property type="match status" value="1"/>
</dbReference>
<comment type="similarity">
    <text evidence="4">In the N-terminal section; belongs to the phytochrome family.</text>
</comment>
<dbReference type="Pfam" id="PF00512">
    <property type="entry name" value="HisKA"/>
    <property type="match status" value="1"/>
</dbReference>
<dbReference type="InterPro" id="IPR003661">
    <property type="entry name" value="HisK_dim/P_dom"/>
</dbReference>
<evidence type="ECO:0000256" key="6">
    <source>
        <dbReference type="ARBA" id="ARBA00022553"/>
    </source>
</evidence>
<dbReference type="SMART" id="SM00086">
    <property type="entry name" value="PAC"/>
    <property type="match status" value="3"/>
</dbReference>
<organism evidence="19 20">
    <name type="scientific">Paractinoplanes toevensis</name>
    <dbReference type="NCBI Taxonomy" id="571911"/>
    <lineage>
        <taxon>Bacteria</taxon>
        <taxon>Bacillati</taxon>
        <taxon>Actinomycetota</taxon>
        <taxon>Actinomycetes</taxon>
        <taxon>Micromonosporales</taxon>
        <taxon>Micromonosporaceae</taxon>
        <taxon>Paractinoplanes</taxon>
    </lineage>
</organism>
<dbReference type="SUPFAM" id="SSF55785">
    <property type="entry name" value="PYP-like sensor domain (PAS domain)"/>
    <property type="match status" value="3"/>
</dbReference>
<dbReference type="Gene3D" id="3.30.450.20">
    <property type="entry name" value="PAS domain"/>
    <property type="match status" value="3"/>
</dbReference>
<feature type="domain" description="Histidine kinase" evidence="17">
    <location>
        <begin position="750"/>
        <end position="973"/>
    </location>
</feature>
<dbReference type="InterPro" id="IPR036890">
    <property type="entry name" value="HATPase_C_sf"/>
</dbReference>
<feature type="domain" description="PAS" evidence="18">
    <location>
        <begin position="169"/>
        <end position="222"/>
    </location>
</feature>
<comment type="caution">
    <text evidence="19">The sequence shown here is derived from an EMBL/GenBank/DDBJ whole genome shotgun (WGS) entry which is preliminary data.</text>
</comment>
<evidence type="ECO:0000259" key="17">
    <source>
        <dbReference type="PROSITE" id="PS50109"/>
    </source>
</evidence>
<dbReference type="RefSeq" id="WP_213009556.1">
    <property type="nucleotide sequence ID" value="NZ_BOQN01000070.1"/>
</dbReference>
<dbReference type="InterPro" id="IPR013655">
    <property type="entry name" value="PAS_fold_3"/>
</dbReference>
<dbReference type="Pfam" id="PF00989">
    <property type="entry name" value="PAS"/>
    <property type="match status" value="1"/>
</dbReference>
<dbReference type="InterPro" id="IPR003594">
    <property type="entry name" value="HATPase_dom"/>
</dbReference>
<dbReference type="InterPro" id="IPR029016">
    <property type="entry name" value="GAF-like_dom_sf"/>
</dbReference>
<dbReference type="InterPro" id="IPR000014">
    <property type="entry name" value="PAS"/>
</dbReference>
<dbReference type="InterPro" id="IPR003018">
    <property type="entry name" value="GAF"/>
</dbReference>
<keyword evidence="14" id="KW-0472">Membrane</keyword>
<evidence type="ECO:0000256" key="11">
    <source>
        <dbReference type="ARBA" id="ARBA00022840"/>
    </source>
</evidence>
<keyword evidence="9" id="KW-0547">Nucleotide-binding</keyword>
<evidence type="ECO:0000313" key="19">
    <source>
        <dbReference type="EMBL" id="GIM93759.1"/>
    </source>
</evidence>
<keyword evidence="20" id="KW-1185">Reference proteome</keyword>